<feature type="compositionally biased region" description="Polar residues" evidence="2">
    <location>
        <begin position="200"/>
        <end position="213"/>
    </location>
</feature>
<dbReference type="OrthoDB" id="5342758at2759"/>
<evidence type="ECO:0000256" key="1">
    <source>
        <dbReference type="SAM" id="Coils"/>
    </source>
</evidence>
<feature type="compositionally biased region" description="Acidic residues" evidence="2">
    <location>
        <begin position="540"/>
        <end position="549"/>
    </location>
</feature>
<keyword evidence="4" id="KW-1185">Reference proteome</keyword>
<evidence type="ECO:0000256" key="2">
    <source>
        <dbReference type="SAM" id="MobiDB-lite"/>
    </source>
</evidence>
<feature type="region of interest" description="Disordered" evidence="2">
    <location>
        <begin position="190"/>
        <end position="222"/>
    </location>
</feature>
<proteinExistence type="predicted"/>
<feature type="region of interest" description="Disordered" evidence="2">
    <location>
        <begin position="288"/>
        <end position="307"/>
    </location>
</feature>
<organism evidence="3 4">
    <name type="scientific">Hyaloscypha hepaticicola</name>
    <dbReference type="NCBI Taxonomy" id="2082293"/>
    <lineage>
        <taxon>Eukaryota</taxon>
        <taxon>Fungi</taxon>
        <taxon>Dikarya</taxon>
        <taxon>Ascomycota</taxon>
        <taxon>Pezizomycotina</taxon>
        <taxon>Leotiomycetes</taxon>
        <taxon>Helotiales</taxon>
        <taxon>Hyaloscyphaceae</taxon>
        <taxon>Hyaloscypha</taxon>
    </lineage>
</organism>
<feature type="coiled-coil region" evidence="1">
    <location>
        <begin position="401"/>
        <end position="428"/>
    </location>
</feature>
<evidence type="ECO:0000313" key="3">
    <source>
        <dbReference type="EMBL" id="PMD24740.1"/>
    </source>
</evidence>
<feature type="compositionally biased region" description="Low complexity" evidence="2">
    <location>
        <begin position="190"/>
        <end position="199"/>
    </location>
</feature>
<protein>
    <recommendedName>
        <fullName evidence="5">Autophagy-related protein 28</fullName>
    </recommendedName>
</protein>
<keyword evidence="1" id="KW-0175">Coiled coil</keyword>
<dbReference type="STRING" id="1745343.A0A2J6QEQ8"/>
<dbReference type="AlphaFoldDB" id="A0A2J6QEQ8"/>
<name>A0A2J6QEQ8_9HELO</name>
<reference evidence="3 4" key="1">
    <citation type="submission" date="2016-05" db="EMBL/GenBank/DDBJ databases">
        <title>A degradative enzymes factory behind the ericoid mycorrhizal symbiosis.</title>
        <authorList>
            <consortium name="DOE Joint Genome Institute"/>
            <person name="Martino E."/>
            <person name="Morin E."/>
            <person name="Grelet G."/>
            <person name="Kuo A."/>
            <person name="Kohler A."/>
            <person name="Daghino S."/>
            <person name="Barry K."/>
            <person name="Choi C."/>
            <person name="Cichocki N."/>
            <person name="Clum A."/>
            <person name="Copeland A."/>
            <person name="Hainaut M."/>
            <person name="Haridas S."/>
            <person name="Labutti K."/>
            <person name="Lindquist E."/>
            <person name="Lipzen A."/>
            <person name="Khouja H.-R."/>
            <person name="Murat C."/>
            <person name="Ohm R."/>
            <person name="Olson A."/>
            <person name="Spatafora J."/>
            <person name="Veneault-Fourrey C."/>
            <person name="Henrissat B."/>
            <person name="Grigoriev I."/>
            <person name="Martin F."/>
            <person name="Perotto S."/>
        </authorList>
    </citation>
    <scope>NUCLEOTIDE SEQUENCE [LARGE SCALE GENOMIC DNA]</scope>
    <source>
        <strain evidence="3 4">UAMH 7357</strain>
    </source>
</reference>
<feature type="compositionally biased region" description="Polar residues" evidence="2">
    <location>
        <begin position="83"/>
        <end position="100"/>
    </location>
</feature>
<feature type="compositionally biased region" description="Basic and acidic residues" evidence="2">
    <location>
        <begin position="556"/>
        <end position="566"/>
    </location>
</feature>
<dbReference type="EMBL" id="KZ613472">
    <property type="protein sequence ID" value="PMD24740.1"/>
    <property type="molecule type" value="Genomic_DNA"/>
</dbReference>
<feature type="region of interest" description="Disordered" evidence="2">
    <location>
        <begin position="23"/>
        <end position="148"/>
    </location>
</feature>
<gene>
    <name evidence="3" type="ORF">NA56DRAFT_643251</name>
</gene>
<dbReference type="Proteomes" id="UP000235672">
    <property type="component" value="Unassembled WGS sequence"/>
</dbReference>
<evidence type="ECO:0008006" key="5">
    <source>
        <dbReference type="Google" id="ProtNLM"/>
    </source>
</evidence>
<sequence>MTTQWSGSLEAIASFLTFQPQIRLGAPRTQPERRMSRASFMSRSSRDNSPLLPQHHDSVSLEDLSPRGASSRQVLPSPPPSFYRTQNELNSVSLSPSPSRTKARRIQFAAPTPPIASSISFPADQEGTRKGSGGSFRARGSDPRIRRGGGGIDPLIALERTEKAIHNDLQILLDAQSTGLLQGFGGDVGGDASSDAGSSTPTTRSIQRSSSRGKSGGIVPVRQPRRMFVGLRGARRGLLKDMGELIAVKREEGGVLVGEIGRRNEVLRRVELYEQKIEGVKNQLSKYGELGTSGEGDGNGEEGREIAELRNEERAVEDDIREMEDRLAQMKAKKRWLAERINESVNRREAQVSSFRGALREIESEVTEFLKRPPIQVSSVMGDEEGFTTLPPGRRTLEMAKEWWNKEIAQLEIRKEEVENEKLALEEGATLWEESISIVTEFEDDLRRQMASNEVQSVEKLREQIGKMSKVIMKLGDTLSTAEERGWNLLICAVGAELEAFKEGEGILRGAVAMSQEVYEESRVEHQECSANGAKRIESSEGDESEDDGPNLAELLVDHRDHDETP</sequence>
<feature type="region of interest" description="Disordered" evidence="2">
    <location>
        <begin position="524"/>
        <end position="566"/>
    </location>
</feature>
<accession>A0A2J6QEQ8</accession>
<evidence type="ECO:0000313" key="4">
    <source>
        <dbReference type="Proteomes" id="UP000235672"/>
    </source>
</evidence>